<dbReference type="AlphaFoldDB" id="A8PVG9"/>
<name>A8PVG9_MALGO</name>
<keyword evidence="1" id="KW-0812">Transmembrane</keyword>
<evidence type="ECO:0000256" key="1">
    <source>
        <dbReference type="SAM" id="Phobius"/>
    </source>
</evidence>
<dbReference type="KEGG" id="mgl:MGL_0862"/>
<dbReference type="GeneID" id="5855900"/>
<dbReference type="RefSeq" id="XP_001731594.1">
    <property type="nucleotide sequence ID" value="XM_001731542.1"/>
</dbReference>
<dbReference type="VEuPathDB" id="FungiDB:MGL_0862"/>
<keyword evidence="1" id="KW-1133">Transmembrane helix</keyword>
<evidence type="ECO:0000313" key="2">
    <source>
        <dbReference type="EMBL" id="EDP44380.1"/>
    </source>
</evidence>
<proteinExistence type="predicted"/>
<dbReference type="STRING" id="425265.A8PVG9"/>
<reference evidence="2 3" key="1">
    <citation type="journal article" date="2007" name="Proc. Natl. Acad. Sci. U.S.A.">
        <title>Dandruff-associated Malassezia genomes reveal convergent and divergent virulence traits shared with plant and human fungal pathogens.</title>
        <authorList>
            <person name="Xu J."/>
            <person name="Saunders C.W."/>
            <person name="Hu P."/>
            <person name="Grant R.A."/>
            <person name="Boekhout T."/>
            <person name="Kuramae E.E."/>
            <person name="Kronstad J.W."/>
            <person name="Deangelis Y.M."/>
            <person name="Reeder N.L."/>
            <person name="Johnstone K.R."/>
            <person name="Leland M."/>
            <person name="Fieno A.M."/>
            <person name="Begley W.M."/>
            <person name="Sun Y."/>
            <person name="Lacey M.P."/>
            <person name="Chaudhary T."/>
            <person name="Keough T."/>
            <person name="Chu L."/>
            <person name="Sears R."/>
            <person name="Yuan B."/>
            <person name="Dawson T.L.Jr."/>
        </authorList>
    </citation>
    <scope>NUCLEOTIDE SEQUENCE [LARGE SCALE GENOMIC DNA]</scope>
    <source>
        <strain evidence="3">ATCC MYA-4612 / CBS 7966</strain>
    </source>
</reference>
<keyword evidence="1" id="KW-0472">Membrane</keyword>
<dbReference type="Proteomes" id="UP000008837">
    <property type="component" value="Unassembled WGS sequence"/>
</dbReference>
<dbReference type="OMA" id="EERIMWW"/>
<sequence>MTTDASGNRPLTGGARMSPSAAKVHSIGSILTVLSSVFFAISFLCTLTGVPGGNTASLPTYNNAKVRLGSCNPFLQPGYISHSPFPLWKTFDPSCPPSTVLPDMLATLPKAKQDAATPLRSLSVSSQRQVQLMQGLRNKTVVLVGDAVDRTMIMDLCEMVGEQPVAVDSSHPWGAALKQLTFPGKNMADALLADYCYVPQYSTIFTSFYHYGADTNELWRYQQGYYPPGNFEKRVSDLLKPYLESMASRSASTNFPNLPRALSSRPDLVVFSSSLWDLAAWALQDKRDLRTNANDDLSDKRINWWRTRMVDMIEELRKQLGPSTPIAWRSTHVPMTKVNDTVEWFFTSMHARSTPAPIENGQQFAYPNRIAQLNNARNDMLQLSSATNVRGQTSKIVCSMNHQPALRNIPFGELTLGQSMNQDTLVNPGFETYAYMFWSMVLHELFSINT</sequence>
<dbReference type="InParanoid" id="A8PVG9"/>
<dbReference type="OrthoDB" id="2588793at2759"/>
<protein>
    <submittedName>
        <fullName evidence="2">Uncharacterized protein</fullName>
    </submittedName>
</protein>
<feature type="transmembrane region" description="Helical" evidence="1">
    <location>
        <begin position="26"/>
        <end position="50"/>
    </location>
</feature>
<dbReference type="EMBL" id="AAYY01000003">
    <property type="protein sequence ID" value="EDP44380.1"/>
    <property type="molecule type" value="Genomic_DNA"/>
</dbReference>
<accession>A8PVG9</accession>
<keyword evidence="3" id="KW-1185">Reference proteome</keyword>
<organism evidence="2 3">
    <name type="scientific">Malassezia globosa (strain ATCC MYA-4612 / CBS 7966)</name>
    <name type="common">Dandruff-associated fungus</name>
    <dbReference type="NCBI Taxonomy" id="425265"/>
    <lineage>
        <taxon>Eukaryota</taxon>
        <taxon>Fungi</taxon>
        <taxon>Dikarya</taxon>
        <taxon>Basidiomycota</taxon>
        <taxon>Ustilaginomycotina</taxon>
        <taxon>Malasseziomycetes</taxon>
        <taxon>Malasseziales</taxon>
        <taxon>Malasseziaceae</taxon>
        <taxon>Malassezia</taxon>
    </lineage>
</organism>
<comment type="caution">
    <text evidence="2">The sequence shown here is derived from an EMBL/GenBank/DDBJ whole genome shotgun (WGS) entry which is preliminary data.</text>
</comment>
<gene>
    <name evidence="2" type="ORF">MGL_0862</name>
</gene>
<evidence type="ECO:0000313" key="3">
    <source>
        <dbReference type="Proteomes" id="UP000008837"/>
    </source>
</evidence>